<evidence type="ECO:0000256" key="1">
    <source>
        <dbReference type="SAM" id="MobiDB-lite"/>
    </source>
</evidence>
<keyword evidence="3" id="KW-1185">Reference proteome</keyword>
<name>A0A1I1PXS6_9RHOB</name>
<dbReference type="GO" id="GO:0044780">
    <property type="term" value="P:bacterial-type flagellum assembly"/>
    <property type="evidence" value="ECO:0007669"/>
    <property type="project" value="InterPro"/>
</dbReference>
<proteinExistence type="predicted"/>
<dbReference type="EMBL" id="FOLX01000002">
    <property type="protein sequence ID" value="SFD14649.1"/>
    <property type="molecule type" value="Genomic_DNA"/>
</dbReference>
<dbReference type="InterPro" id="IPR036679">
    <property type="entry name" value="FlgN-like_sf"/>
</dbReference>
<dbReference type="RefSeq" id="WP_093454711.1">
    <property type="nucleotide sequence ID" value="NZ_FNZG01000005.1"/>
</dbReference>
<evidence type="ECO:0000313" key="2">
    <source>
        <dbReference type="EMBL" id="SFD14649.1"/>
    </source>
</evidence>
<sequence>MASMAQALSVVDRLSRVLRDEIAAITGGRLAEVTELYPQKSALLAEVEEAFAVPRALLEDHPQAGELREKLTELRELIAQDHALLEKMTEATGTIIQELDRIRDRHSLSGTYGPNGEKRAKNPTSSQHFDQSL</sequence>
<organism evidence="2 3">
    <name type="scientific">Pseudooceanicola nitratireducens</name>
    <dbReference type="NCBI Taxonomy" id="517719"/>
    <lineage>
        <taxon>Bacteria</taxon>
        <taxon>Pseudomonadati</taxon>
        <taxon>Pseudomonadota</taxon>
        <taxon>Alphaproteobacteria</taxon>
        <taxon>Rhodobacterales</taxon>
        <taxon>Paracoccaceae</taxon>
        <taxon>Pseudooceanicola</taxon>
    </lineage>
</organism>
<dbReference type="Gene3D" id="1.20.58.300">
    <property type="entry name" value="FlgN-like"/>
    <property type="match status" value="1"/>
</dbReference>
<dbReference type="Proteomes" id="UP000231644">
    <property type="component" value="Unassembled WGS sequence"/>
</dbReference>
<feature type="compositionally biased region" description="Polar residues" evidence="1">
    <location>
        <begin position="122"/>
        <end position="133"/>
    </location>
</feature>
<evidence type="ECO:0008006" key="4">
    <source>
        <dbReference type="Google" id="ProtNLM"/>
    </source>
</evidence>
<feature type="region of interest" description="Disordered" evidence="1">
    <location>
        <begin position="106"/>
        <end position="133"/>
    </location>
</feature>
<dbReference type="AlphaFoldDB" id="A0A1I1PXS6"/>
<gene>
    <name evidence="2" type="ORF">SAMN05421762_3360</name>
</gene>
<accession>A0A1I1PXS6</accession>
<protein>
    <recommendedName>
        <fullName evidence="4">FlgN protein</fullName>
    </recommendedName>
</protein>
<evidence type="ECO:0000313" key="3">
    <source>
        <dbReference type="Proteomes" id="UP000231644"/>
    </source>
</evidence>
<dbReference type="STRING" id="517719.SAMN05421762_3360"/>
<dbReference type="SUPFAM" id="SSF140566">
    <property type="entry name" value="FlgN-like"/>
    <property type="match status" value="1"/>
</dbReference>
<reference evidence="2 3" key="1">
    <citation type="submission" date="2016-10" db="EMBL/GenBank/DDBJ databases">
        <authorList>
            <person name="de Groot N.N."/>
        </authorList>
    </citation>
    <scope>NUCLEOTIDE SEQUENCE [LARGE SCALE GENOMIC DNA]</scope>
    <source>
        <strain evidence="2 3">DSM 29619</strain>
    </source>
</reference>
<dbReference type="OrthoDB" id="7866198at2"/>